<evidence type="ECO:0000256" key="9">
    <source>
        <dbReference type="ARBA" id="ARBA00033102"/>
    </source>
</evidence>
<evidence type="ECO:0000256" key="5">
    <source>
        <dbReference type="ARBA" id="ARBA00011944"/>
    </source>
</evidence>
<evidence type="ECO:0000256" key="4">
    <source>
        <dbReference type="ARBA" id="ARBA00011218"/>
    </source>
</evidence>
<dbReference type="AlphaFoldDB" id="A0A3M7TSQ4"/>
<dbReference type="InterPro" id="IPR013785">
    <property type="entry name" value="Aldolase_TIM"/>
</dbReference>
<feature type="binding site" evidence="13">
    <location>
        <position position="164"/>
    </location>
    <ligand>
        <name>substrate</name>
    </ligand>
</feature>
<evidence type="ECO:0000256" key="2">
    <source>
        <dbReference type="ARBA" id="ARBA00004893"/>
    </source>
</evidence>
<dbReference type="Proteomes" id="UP000278746">
    <property type="component" value="Unassembled WGS sequence"/>
</dbReference>
<dbReference type="SUPFAM" id="SSF54675">
    <property type="entry name" value="Nicotinate/Quinolinate PRTase N-terminal domain-like"/>
    <property type="match status" value="1"/>
</dbReference>
<accession>A0A3M7TSQ4</accession>
<dbReference type="Pfam" id="PF02749">
    <property type="entry name" value="QRPTase_N"/>
    <property type="match status" value="1"/>
</dbReference>
<comment type="caution">
    <text evidence="16">The sequence shown here is derived from an EMBL/GenBank/DDBJ whole genome shotgun (WGS) entry which is preliminary data.</text>
</comment>
<proteinExistence type="inferred from homology"/>
<dbReference type="InterPro" id="IPR002638">
    <property type="entry name" value="Quinolinate_PRibosylTrfase_C"/>
</dbReference>
<reference evidence="16 17" key="1">
    <citation type="submission" date="2018-10" db="EMBL/GenBank/DDBJ databases">
        <title>Bacillus Keqinensis sp. nov., a moderately halophilic bacterium isolated from a saline-alkaline lake.</title>
        <authorList>
            <person name="Wang H."/>
        </authorList>
    </citation>
    <scope>NUCLEOTIDE SEQUENCE [LARGE SCALE GENOMIC DNA]</scope>
    <source>
        <strain evidence="16 17">KQ-3</strain>
    </source>
</reference>
<dbReference type="Pfam" id="PF01729">
    <property type="entry name" value="QRPTase_C"/>
    <property type="match status" value="1"/>
</dbReference>
<dbReference type="Gene3D" id="3.90.1170.20">
    <property type="entry name" value="Quinolinate phosphoribosyl transferase, N-terminal domain"/>
    <property type="match status" value="1"/>
</dbReference>
<organism evidence="16 17">
    <name type="scientific">Alteribacter keqinensis</name>
    <dbReference type="NCBI Taxonomy" id="2483800"/>
    <lineage>
        <taxon>Bacteria</taxon>
        <taxon>Bacillati</taxon>
        <taxon>Bacillota</taxon>
        <taxon>Bacilli</taxon>
        <taxon>Bacillales</taxon>
        <taxon>Bacillaceae</taxon>
        <taxon>Alteribacter</taxon>
    </lineage>
</organism>
<comment type="similarity">
    <text evidence="3 12">Belongs to the NadC/ModD family.</text>
</comment>
<dbReference type="GO" id="GO:0034213">
    <property type="term" value="P:quinolinate catabolic process"/>
    <property type="evidence" value="ECO:0007669"/>
    <property type="project" value="TreeGrafter"/>
</dbReference>
<dbReference type="FunFam" id="3.90.1170.20:FF:000001">
    <property type="entry name" value="Nicotinate-nucleotide diphosphorylase (Carboxylating)"/>
    <property type="match status" value="1"/>
</dbReference>
<evidence type="ECO:0000256" key="6">
    <source>
        <dbReference type="ARBA" id="ARBA00022642"/>
    </source>
</evidence>
<evidence type="ECO:0000256" key="1">
    <source>
        <dbReference type="ARBA" id="ARBA00003237"/>
    </source>
</evidence>
<dbReference type="EC" id="2.4.2.19" evidence="5"/>
<dbReference type="InterPro" id="IPR027277">
    <property type="entry name" value="NadC/ModD"/>
</dbReference>
<evidence type="ECO:0000313" key="17">
    <source>
        <dbReference type="Proteomes" id="UP000278746"/>
    </source>
</evidence>
<dbReference type="InterPro" id="IPR036068">
    <property type="entry name" value="Nicotinate_pribotase-like_C"/>
</dbReference>
<feature type="binding site" evidence="13">
    <location>
        <begin position="259"/>
        <end position="261"/>
    </location>
    <ligand>
        <name>substrate</name>
    </ligand>
</feature>
<dbReference type="FunFam" id="3.20.20.70:FF:000030">
    <property type="entry name" value="Nicotinate-nucleotide pyrophosphorylase, carboxylating"/>
    <property type="match status" value="1"/>
</dbReference>
<evidence type="ECO:0000256" key="3">
    <source>
        <dbReference type="ARBA" id="ARBA00009400"/>
    </source>
</evidence>
<dbReference type="RefSeq" id="WP_122896194.1">
    <property type="nucleotide sequence ID" value="NZ_RHIB01000001.1"/>
</dbReference>
<dbReference type="NCBIfam" id="TIGR00078">
    <property type="entry name" value="nadC"/>
    <property type="match status" value="1"/>
</dbReference>
<evidence type="ECO:0000256" key="11">
    <source>
        <dbReference type="ARBA" id="ARBA00069173"/>
    </source>
</evidence>
<evidence type="ECO:0000256" key="13">
    <source>
        <dbReference type="PIRSR" id="PIRSR006250-1"/>
    </source>
</evidence>
<comment type="subunit">
    <text evidence="4">Hexamer formed by 3 homodimers.</text>
</comment>
<evidence type="ECO:0000313" key="16">
    <source>
        <dbReference type="EMBL" id="RNA68668.1"/>
    </source>
</evidence>
<dbReference type="PANTHER" id="PTHR32179:SF3">
    <property type="entry name" value="NICOTINATE-NUCLEOTIDE PYROPHOSPHORYLASE [CARBOXYLATING]"/>
    <property type="match status" value="1"/>
</dbReference>
<evidence type="ECO:0000259" key="15">
    <source>
        <dbReference type="Pfam" id="PF02749"/>
    </source>
</evidence>
<dbReference type="EMBL" id="RHIB01000001">
    <property type="protein sequence ID" value="RNA68668.1"/>
    <property type="molecule type" value="Genomic_DNA"/>
</dbReference>
<keyword evidence="17" id="KW-1185">Reference proteome</keyword>
<feature type="domain" description="Quinolinate phosphoribosyl transferase C-terminal" evidence="14">
    <location>
        <begin position="109"/>
        <end position="273"/>
    </location>
</feature>
<feature type="binding site" evidence="13">
    <location>
        <position position="97"/>
    </location>
    <ligand>
        <name>substrate</name>
    </ligand>
</feature>
<feature type="binding site" evidence="13">
    <location>
        <position position="154"/>
    </location>
    <ligand>
        <name>substrate</name>
    </ligand>
</feature>
<feature type="binding site" evidence="13">
    <location>
        <position position="215"/>
    </location>
    <ligand>
        <name>substrate</name>
    </ligand>
</feature>
<dbReference type="PANTHER" id="PTHR32179">
    <property type="entry name" value="NICOTINATE-NUCLEOTIDE PYROPHOSPHORYLASE [CARBOXYLATING]"/>
    <property type="match status" value="1"/>
</dbReference>
<protein>
    <recommendedName>
        <fullName evidence="11">Probable nicotinate-nucleotide pyrophosphorylase [carboxylating]</fullName>
        <ecNumber evidence="5">2.4.2.19</ecNumber>
    </recommendedName>
    <alternativeName>
        <fullName evidence="9">Quinolinate phosphoribosyltransferase [decarboxylating]</fullName>
    </alternativeName>
</protein>
<dbReference type="GO" id="GO:0005737">
    <property type="term" value="C:cytoplasm"/>
    <property type="evidence" value="ECO:0007669"/>
    <property type="project" value="TreeGrafter"/>
</dbReference>
<feature type="binding site" evidence="13">
    <location>
        <begin position="238"/>
        <end position="240"/>
    </location>
    <ligand>
        <name>substrate</name>
    </ligand>
</feature>
<evidence type="ECO:0000256" key="7">
    <source>
        <dbReference type="ARBA" id="ARBA00022676"/>
    </source>
</evidence>
<evidence type="ECO:0000256" key="10">
    <source>
        <dbReference type="ARBA" id="ARBA00047445"/>
    </source>
</evidence>
<keyword evidence="6" id="KW-0662">Pyridine nucleotide biosynthesis</keyword>
<sequence length="283" mass="30888">MNQWILKPMLERWLQEDIGFADITSDAIFSSEEKASADYIAKDDGIFCGRMILETGYGQLGLQTDVTVYKQDGERVVKGDIIASVKGSVKDILMSERVLLNLIQRLSGIATATNQAVLELEGYNTAVCDTRKTTPGLRMLEKAAVKAGGGKNHRFRLDDAVMIKDNHIAACGSVKEAIGRAKKAAGHMVKIEVEVESFDALTEALEAGADVIMFDNVIPETAKEWMTFIPDHVVAEVSGSITLEVLKDYAESGVHMISMGALTHSVNAFDISLTFHEKSGDFK</sequence>
<feature type="binding site" evidence="13">
    <location>
        <begin position="130"/>
        <end position="132"/>
    </location>
    <ligand>
        <name>substrate</name>
    </ligand>
</feature>
<dbReference type="InterPro" id="IPR004393">
    <property type="entry name" value="NadC"/>
</dbReference>
<dbReference type="GO" id="GO:0004514">
    <property type="term" value="F:nicotinate-nucleotide diphosphorylase (carboxylating) activity"/>
    <property type="evidence" value="ECO:0007669"/>
    <property type="project" value="UniProtKB-EC"/>
</dbReference>
<comment type="pathway">
    <text evidence="2">Cofactor biosynthesis; NAD(+) biosynthesis; nicotinate D-ribonucleotide from quinolinate: step 1/1.</text>
</comment>
<comment type="function">
    <text evidence="1">Involved in the catabolism of quinolinic acid (QA).</text>
</comment>
<dbReference type="InterPro" id="IPR037128">
    <property type="entry name" value="Quinolinate_PRibosylTase_N_sf"/>
</dbReference>
<dbReference type="UniPathway" id="UPA00253">
    <property type="reaction ID" value="UER00331"/>
</dbReference>
<feature type="binding site" evidence="13">
    <location>
        <position position="194"/>
    </location>
    <ligand>
        <name>substrate</name>
    </ligand>
</feature>
<feature type="domain" description="Quinolinate phosphoribosyl transferase N-terminal" evidence="15">
    <location>
        <begin position="22"/>
        <end position="107"/>
    </location>
</feature>
<dbReference type="OrthoDB" id="9782546at2"/>
<evidence type="ECO:0000256" key="12">
    <source>
        <dbReference type="PIRNR" id="PIRNR006250"/>
    </source>
</evidence>
<evidence type="ECO:0000259" key="14">
    <source>
        <dbReference type="Pfam" id="PF01729"/>
    </source>
</evidence>
<name>A0A3M7TSQ4_9BACI</name>
<gene>
    <name evidence="16" type="primary">nadC</name>
    <name evidence="16" type="ORF">EBO34_01485</name>
</gene>
<dbReference type="GO" id="GO:0009435">
    <property type="term" value="P:NAD+ biosynthetic process"/>
    <property type="evidence" value="ECO:0007669"/>
    <property type="project" value="UniProtKB-UniPathway"/>
</dbReference>
<keyword evidence="8 12" id="KW-0808">Transferase</keyword>
<dbReference type="PIRSF" id="PIRSF006250">
    <property type="entry name" value="NadC_ModD"/>
    <property type="match status" value="1"/>
</dbReference>
<dbReference type="SUPFAM" id="SSF51690">
    <property type="entry name" value="Nicotinate/Quinolinate PRTase C-terminal domain-like"/>
    <property type="match status" value="1"/>
</dbReference>
<dbReference type="InterPro" id="IPR022412">
    <property type="entry name" value="Quinolinate_PRibosylTrfase_N"/>
</dbReference>
<comment type="catalytic activity">
    <reaction evidence="10">
        <text>nicotinate beta-D-ribonucleotide + CO2 + diphosphate = quinolinate + 5-phospho-alpha-D-ribose 1-diphosphate + 2 H(+)</text>
        <dbReference type="Rhea" id="RHEA:12733"/>
        <dbReference type="ChEBI" id="CHEBI:15378"/>
        <dbReference type="ChEBI" id="CHEBI:16526"/>
        <dbReference type="ChEBI" id="CHEBI:29959"/>
        <dbReference type="ChEBI" id="CHEBI:33019"/>
        <dbReference type="ChEBI" id="CHEBI:57502"/>
        <dbReference type="ChEBI" id="CHEBI:58017"/>
        <dbReference type="EC" id="2.4.2.19"/>
    </reaction>
</comment>
<evidence type="ECO:0000256" key="8">
    <source>
        <dbReference type="ARBA" id="ARBA00022679"/>
    </source>
</evidence>
<keyword evidence="7 12" id="KW-0328">Glycosyltransferase</keyword>
<dbReference type="Gene3D" id="3.20.20.70">
    <property type="entry name" value="Aldolase class I"/>
    <property type="match status" value="1"/>
</dbReference>
<dbReference type="CDD" id="cd01572">
    <property type="entry name" value="QPRTase"/>
    <property type="match status" value="1"/>
</dbReference>